<name>A0A1D6FHQ8_MAIZE</name>
<evidence type="ECO:0000313" key="2">
    <source>
        <dbReference type="EMBL" id="AQK91339.1"/>
    </source>
</evidence>
<protein>
    <submittedName>
        <fullName evidence="2">Uncharacterized protein</fullName>
    </submittedName>
</protein>
<dbReference type="AlphaFoldDB" id="A0A1D6FHQ8"/>
<dbReference type="EMBL" id="CM000784">
    <property type="protein sequence ID" value="AQK91339.1"/>
    <property type="molecule type" value="Genomic_DNA"/>
</dbReference>
<evidence type="ECO:0000256" key="1">
    <source>
        <dbReference type="SAM" id="MobiDB-lite"/>
    </source>
</evidence>
<dbReference type="PaxDb" id="4577-GRMZM2G334419_P01"/>
<organism evidence="2">
    <name type="scientific">Zea mays</name>
    <name type="common">Maize</name>
    <dbReference type="NCBI Taxonomy" id="4577"/>
    <lineage>
        <taxon>Eukaryota</taxon>
        <taxon>Viridiplantae</taxon>
        <taxon>Streptophyta</taxon>
        <taxon>Embryophyta</taxon>
        <taxon>Tracheophyta</taxon>
        <taxon>Spermatophyta</taxon>
        <taxon>Magnoliopsida</taxon>
        <taxon>Liliopsida</taxon>
        <taxon>Poales</taxon>
        <taxon>Poaceae</taxon>
        <taxon>PACMAD clade</taxon>
        <taxon>Panicoideae</taxon>
        <taxon>Andropogonodae</taxon>
        <taxon>Andropogoneae</taxon>
        <taxon>Tripsacinae</taxon>
        <taxon>Zea</taxon>
    </lineage>
</organism>
<dbReference type="Gene3D" id="6.10.140.1070">
    <property type="match status" value="1"/>
</dbReference>
<feature type="region of interest" description="Disordered" evidence="1">
    <location>
        <begin position="58"/>
        <end position="77"/>
    </location>
</feature>
<proteinExistence type="predicted"/>
<reference evidence="2" key="1">
    <citation type="submission" date="2015-12" db="EMBL/GenBank/DDBJ databases">
        <title>Update maize B73 reference genome by single molecule sequencing technologies.</title>
        <authorList>
            <consortium name="Maize Genome Sequencing Project"/>
            <person name="Ware D."/>
        </authorList>
    </citation>
    <scope>NUCLEOTIDE SEQUENCE</scope>
    <source>
        <tissue evidence="2">Seedling</tissue>
    </source>
</reference>
<dbReference type="InParanoid" id="A0A1D6FHQ8"/>
<accession>A0A1D6FHQ8</accession>
<dbReference type="ExpressionAtlas" id="A0A1D6FHQ8">
    <property type="expression patterns" value="baseline and differential"/>
</dbReference>
<sequence>MPPAPPPPSHSLLRDPDLAWRHGSEWQRAATAVAPTRALSNHHGALRRQAHGRSLTAATSRASGHWTGSCSAPASDRPLLNKQKRPWRCRRAATFSTKKSRTYAAPFQSIWWTAGFTVLAEVVYRLWQHHLFRSSQGELNIFVCWSGSMRWNSDDGLLCGGRWRCRVLFDRLGEEVLCELVGVDGGVEGVARGGAGGGGGCGEERGVEIRVGLVHIRVEAMLGIRGSESHGCVAGRLRLACCGSSRERGSGETEMGEVGFYYGKSEVVKAAVVVALRDAETSACRPSAGWYRFSNRTTPGGTDVGAVVRRWWWQRIRQADKTRRRWKEGRKRANKIVDPGSMVMKIQKSNFGQQNEIWIIPNKIVDPGSMMARTQKNKATAHHLGLLKALKMQMEVQKRLHEQLEDIESYDEDLDFEVDDGAEDEPKA</sequence>
<feature type="compositionally biased region" description="Polar residues" evidence="1">
    <location>
        <begin position="58"/>
        <end position="72"/>
    </location>
</feature>
<gene>
    <name evidence="2" type="ORF">ZEAMMB73_Zm00001d009111</name>
</gene>